<dbReference type="Pfam" id="PF20420">
    <property type="entry name" value="DUF6702"/>
    <property type="match status" value="1"/>
</dbReference>
<evidence type="ECO:0000313" key="1">
    <source>
        <dbReference type="EMBL" id="VAW01906.1"/>
    </source>
</evidence>
<sequence length="170" mass="19243">MPPKLLRNFGWLVCVSWVLLWPGAGQAHRLNAGLSVIEYSRDGDEIQVTHRLYSHDFEKLIRKEFGRGWEYNQQTRDFIGAYCSKRFALALDGQLQDLAYVGSETEAEFVYIYFTAPSPGISKKAIIWNVLLFDAFPAQVNLVNFNIAKKTYSATLSASKTTETIVLAAR</sequence>
<dbReference type="AlphaFoldDB" id="A0A3B0T4N7"/>
<organism evidence="1">
    <name type="scientific">hydrothermal vent metagenome</name>
    <dbReference type="NCBI Taxonomy" id="652676"/>
    <lineage>
        <taxon>unclassified sequences</taxon>
        <taxon>metagenomes</taxon>
        <taxon>ecological metagenomes</taxon>
    </lineage>
</organism>
<reference evidence="1" key="1">
    <citation type="submission" date="2018-06" db="EMBL/GenBank/DDBJ databases">
        <authorList>
            <person name="Zhirakovskaya E."/>
        </authorList>
    </citation>
    <scope>NUCLEOTIDE SEQUENCE</scope>
</reference>
<name>A0A3B0T4N7_9ZZZZ</name>
<keyword evidence="1" id="KW-0648">Protein biosynthesis</keyword>
<proteinExistence type="predicted"/>
<dbReference type="InterPro" id="IPR046525">
    <property type="entry name" value="DUF6702"/>
</dbReference>
<protein>
    <submittedName>
        <fullName evidence="1">Translation elongation factor G</fullName>
    </submittedName>
</protein>
<dbReference type="GO" id="GO:0003746">
    <property type="term" value="F:translation elongation factor activity"/>
    <property type="evidence" value="ECO:0007669"/>
    <property type="project" value="UniProtKB-KW"/>
</dbReference>
<accession>A0A3B0T4N7</accession>
<keyword evidence="1" id="KW-0251">Elongation factor</keyword>
<gene>
    <name evidence="1" type="ORF">MNBD_ALPHA06-26</name>
</gene>
<dbReference type="EMBL" id="UOEE01000329">
    <property type="protein sequence ID" value="VAW01906.1"/>
    <property type="molecule type" value="Genomic_DNA"/>
</dbReference>